<dbReference type="SUPFAM" id="SSF53756">
    <property type="entry name" value="UDP-Glycosyltransferase/glycogen phosphorylase"/>
    <property type="match status" value="1"/>
</dbReference>
<dbReference type="EMBL" id="LAZR01012152">
    <property type="protein sequence ID" value="KKM31911.1"/>
    <property type="molecule type" value="Genomic_DNA"/>
</dbReference>
<comment type="caution">
    <text evidence="3">The sequence shown here is derived from an EMBL/GenBank/DDBJ whole genome shotgun (WGS) entry which is preliminary data.</text>
</comment>
<protein>
    <recommendedName>
        <fullName evidence="2">Glycosyl transferase family 1 domain-containing protein</fullName>
    </recommendedName>
</protein>
<dbReference type="InterPro" id="IPR001296">
    <property type="entry name" value="Glyco_trans_1"/>
</dbReference>
<dbReference type="PANTHER" id="PTHR46401:SF2">
    <property type="entry name" value="GLYCOSYLTRANSFERASE WBBK-RELATED"/>
    <property type="match status" value="1"/>
</dbReference>
<reference evidence="3" key="1">
    <citation type="journal article" date="2015" name="Nature">
        <title>Complex archaea that bridge the gap between prokaryotes and eukaryotes.</title>
        <authorList>
            <person name="Spang A."/>
            <person name="Saw J.H."/>
            <person name="Jorgensen S.L."/>
            <person name="Zaremba-Niedzwiedzka K."/>
            <person name="Martijn J."/>
            <person name="Lind A.E."/>
            <person name="van Eijk R."/>
            <person name="Schleper C."/>
            <person name="Guy L."/>
            <person name="Ettema T.J."/>
        </authorList>
    </citation>
    <scope>NUCLEOTIDE SEQUENCE</scope>
</reference>
<dbReference type="PANTHER" id="PTHR46401">
    <property type="entry name" value="GLYCOSYLTRANSFERASE WBBK-RELATED"/>
    <property type="match status" value="1"/>
</dbReference>
<sequence length="366" mass="41877">MNIQPIKNVGFISTRIAGTDGVSLEIEKWAEVLKRNRFDFFYFAGEIDRDGAISFNVDEAHFEHPDIYNINKSVFGVTNRSRETSNFIHKIQEKLKSALYEFRKKFKIDLIIPENALTIPVNIPLGIAITEFIAETGIPTIAHHHDFYWERDRFLINACQDYLDKAFPPDLHSMRHVVINSPASEQLSHRLGLSNTIIPNVYNYAKEPEGLESYPCELRNKIGIKEDELFVLQPTRVVPRKWIERSIEIVHSLKLPNPALVISHASGDEGDEYYHRIMEYSKNMGVKIISIDHLIGSNNANKDKKYTIADVYKCADIITYPSGYEGFGNAFLESIYYNKPIIVNRYSIYVADIEPKGFDVVAIDGV</sequence>
<dbReference type="CDD" id="cd03801">
    <property type="entry name" value="GT4_PimA-like"/>
    <property type="match status" value="1"/>
</dbReference>
<evidence type="ECO:0000256" key="1">
    <source>
        <dbReference type="ARBA" id="ARBA00022679"/>
    </source>
</evidence>
<dbReference type="AlphaFoldDB" id="A0A0F9J795"/>
<evidence type="ECO:0000259" key="2">
    <source>
        <dbReference type="Pfam" id="PF00534"/>
    </source>
</evidence>
<organism evidence="3">
    <name type="scientific">marine sediment metagenome</name>
    <dbReference type="NCBI Taxonomy" id="412755"/>
    <lineage>
        <taxon>unclassified sequences</taxon>
        <taxon>metagenomes</taxon>
        <taxon>ecological metagenomes</taxon>
    </lineage>
</organism>
<gene>
    <name evidence="3" type="ORF">LCGC14_1565990</name>
</gene>
<dbReference type="Pfam" id="PF00534">
    <property type="entry name" value="Glycos_transf_1"/>
    <property type="match status" value="1"/>
</dbReference>
<proteinExistence type="predicted"/>
<dbReference type="GO" id="GO:0009103">
    <property type="term" value="P:lipopolysaccharide biosynthetic process"/>
    <property type="evidence" value="ECO:0007669"/>
    <property type="project" value="TreeGrafter"/>
</dbReference>
<keyword evidence="1" id="KW-0808">Transferase</keyword>
<feature type="non-terminal residue" evidence="3">
    <location>
        <position position="366"/>
    </location>
</feature>
<dbReference type="Gene3D" id="3.40.50.2000">
    <property type="entry name" value="Glycogen Phosphorylase B"/>
    <property type="match status" value="2"/>
</dbReference>
<dbReference type="GO" id="GO:0016757">
    <property type="term" value="F:glycosyltransferase activity"/>
    <property type="evidence" value="ECO:0007669"/>
    <property type="project" value="InterPro"/>
</dbReference>
<accession>A0A0F9J795</accession>
<evidence type="ECO:0000313" key="3">
    <source>
        <dbReference type="EMBL" id="KKM31911.1"/>
    </source>
</evidence>
<feature type="domain" description="Glycosyl transferase family 1" evidence="2">
    <location>
        <begin position="217"/>
        <end position="347"/>
    </location>
</feature>
<name>A0A0F9J795_9ZZZZ</name>